<dbReference type="Proteomes" id="UP001597383">
    <property type="component" value="Unassembled WGS sequence"/>
</dbReference>
<feature type="transmembrane region" description="Helical" evidence="6">
    <location>
        <begin position="155"/>
        <end position="176"/>
    </location>
</feature>
<keyword evidence="2" id="KW-1003">Cell membrane</keyword>
<sequence>MSKQTFLQGTLILIIAGMITRFLGFINRLVVARLMGEEGVGLYMMALPTLFLVMTFTQLGLPVAISKRVAEAEAKNNPAKVKQILIVSLIITGVSSILFTSIMIFAGPFIATTLLTDERTLYPLIAISPIIPIVAISSVLRGYFQGKQNMKPQSYAQVIEQIVRISCVALFVNLLLPFGVEYAAAGAMFSVILGEFVSLCYMIYLFKRKKTVRIRYRFFSYLKTSKNTLKELFSIALPSTGSRMIGSISNFLEPILVAQSLYIAGISTTVATKQYGELTGYVLPLLFLPTFITHSLSIALVPSISEAEANLNRKIIHYRIHQSIRISFASGAIATIVLTLFSDPILTFMYGSANASKYLVLMAPLFILLYIQAPLQATLQALDFARPAMWNSLIGAVCKLTLLCLLASNEQFGMMGVAMSMSVGVILVTLLHLGTLQKLIQFSIPMKDIIKMVLLLLLTWMVGSFLKNIYMTLDSNIFIFLVLLIALVIIYIFFLFILKFITKEELKQIPILQKWI</sequence>
<name>A0ABW4W641_9BACI</name>
<keyword evidence="4 6" id="KW-1133">Transmembrane helix</keyword>
<feature type="transmembrane region" description="Helical" evidence="6">
    <location>
        <begin position="389"/>
        <end position="408"/>
    </location>
</feature>
<dbReference type="PANTHER" id="PTHR30250">
    <property type="entry name" value="PST FAMILY PREDICTED COLANIC ACID TRANSPORTER"/>
    <property type="match status" value="1"/>
</dbReference>
<accession>A0ABW4W641</accession>
<feature type="transmembrane region" description="Helical" evidence="6">
    <location>
        <begin position="477"/>
        <end position="498"/>
    </location>
</feature>
<dbReference type="CDD" id="cd13124">
    <property type="entry name" value="MATE_SpoVB_like"/>
    <property type="match status" value="1"/>
</dbReference>
<feature type="transmembrane region" description="Helical" evidence="6">
    <location>
        <begin position="453"/>
        <end position="471"/>
    </location>
</feature>
<feature type="transmembrane region" description="Helical" evidence="6">
    <location>
        <begin position="182"/>
        <end position="206"/>
    </location>
</feature>
<gene>
    <name evidence="7" type="primary">spoVB</name>
    <name evidence="7" type="ORF">ACFSJF_18125</name>
</gene>
<protein>
    <submittedName>
        <fullName evidence="7">Stage V sporulation protein B</fullName>
    </submittedName>
</protein>
<feature type="transmembrane region" description="Helical" evidence="6">
    <location>
        <begin position="283"/>
        <end position="305"/>
    </location>
</feature>
<organism evidence="7 8">
    <name type="scientific">Ornithinibacillus salinisoli</name>
    <dbReference type="NCBI Taxonomy" id="1848459"/>
    <lineage>
        <taxon>Bacteria</taxon>
        <taxon>Bacillati</taxon>
        <taxon>Bacillota</taxon>
        <taxon>Bacilli</taxon>
        <taxon>Bacillales</taxon>
        <taxon>Bacillaceae</taxon>
        <taxon>Ornithinibacillus</taxon>
    </lineage>
</organism>
<evidence type="ECO:0000313" key="7">
    <source>
        <dbReference type="EMBL" id="MFD2046195.1"/>
    </source>
</evidence>
<feature type="transmembrane region" description="Helical" evidence="6">
    <location>
        <begin position="414"/>
        <end position="433"/>
    </location>
</feature>
<evidence type="ECO:0000256" key="6">
    <source>
        <dbReference type="SAM" id="Phobius"/>
    </source>
</evidence>
<dbReference type="NCBIfam" id="TIGR02900">
    <property type="entry name" value="spore_V_B"/>
    <property type="match status" value="1"/>
</dbReference>
<comment type="subcellular location">
    <subcellularLocation>
        <location evidence="1">Cell membrane</location>
        <topology evidence="1">Multi-pass membrane protein</topology>
    </subcellularLocation>
</comment>
<evidence type="ECO:0000256" key="5">
    <source>
        <dbReference type="ARBA" id="ARBA00023136"/>
    </source>
</evidence>
<dbReference type="EMBL" id="JBHUHQ010000021">
    <property type="protein sequence ID" value="MFD2046195.1"/>
    <property type="molecule type" value="Genomic_DNA"/>
</dbReference>
<feature type="transmembrane region" description="Helical" evidence="6">
    <location>
        <begin position="358"/>
        <end position="377"/>
    </location>
</feature>
<keyword evidence="5 6" id="KW-0472">Membrane</keyword>
<evidence type="ECO:0000313" key="8">
    <source>
        <dbReference type="Proteomes" id="UP001597383"/>
    </source>
</evidence>
<dbReference type="PANTHER" id="PTHR30250:SF24">
    <property type="entry name" value="STAGE V SPORULATION PROTEIN B"/>
    <property type="match status" value="1"/>
</dbReference>
<dbReference type="PIRSF" id="PIRSF038958">
    <property type="entry name" value="PG_synth_SpoVB"/>
    <property type="match status" value="1"/>
</dbReference>
<evidence type="ECO:0000256" key="1">
    <source>
        <dbReference type="ARBA" id="ARBA00004651"/>
    </source>
</evidence>
<dbReference type="InterPro" id="IPR050833">
    <property type="entry name" value="Poly_Biosynth_Transport"/>
</dbReference>
<comment type="caution">
    <text evidence="7">The sequence shown here is derived from an EMBL/GenBank/DDBJ whole genome shotgun (WGS) entry which is preliminary data.</text>
</comment>
<keyword evidence="8" id="KW-1185">Reference proteome</keyword>
<proteinExistence type="predicted"/>
<keyword evidence="3 6" id="KW-0812">Transmembrane</keyword>
<feature type="transmembrane region" description="Helical" evidence="6">
    <location>
        <begin position="326"/>
        <end position="346"/>
    </location>
</feature>
<feature type="transmembrane region" description="Helical" evidence="6">
    <location>
        <begin position="84"/>
        <end position="110"/>
    </location>
</feature>
<evidence type="ECO:0000256" key="4">
    <source>
        <dbReference type="ARBA" id="ARBA00022989"/>
    </source>
</evidence>
<dbReference type="Pfam" id="PF01943">
    <property type="entry name" value="Polysacc_synt"/>
    <property type="match status" value="1"/>
</dbReference>
<dbReference type="InterPro" id="IPR014249">
    <property type="entry name" value="Spore_V_B"/>
</dbReference>
<dbReference type="InterPro" id="IPR002797">
    <property type="entry name" value="Polysacc_synth"/>
</dbReference>
<feature type="transmembrane region" description="Helical" evidence="6">
    <location>
        <begin position="122"/>
        <end position="143"/>
    </location>
</feature>
<reference evidence="8" key="1">
    <citation type="journal article" date="2019" name="Int. J. Syst. Evol. Microbiol.">
        <title>The Global Catalogue of Microorganisms (GCM) 10K type strain sequencing project: providing services to taxonomists for standard genome sequencing and annotation.</title>
        <authorList>
            <consortium name="The Broad Institute Genomics Platform"/>
            <consortium name="The Broad Institute Genome Sequencing Center for Infectious Disease"/>
            <person name="Wu L."/>
            <person name="Ma J."/>
        </authorList>
    </citation>
    <scope>NUCLEOTIDE SEQUENCE [LARGE SCALE GENOMIC DNA]</scope>
    <source>
        <strain evidence="8">R28</strain>
    </source>
</reference>
<dbReference type="InterPro" id="IPR024923">
    <property type="entry name" value="PG_synth_SpoVB"/>
</dbReference>
<evidence type="ECO:0000256" key="3">
    <source>
        <dbReference type="ARBA" id="ARBA00022692"/>
    </source>
</evidence>
<feature type="transmembrane region" description="Helical" evidence="6">
    <location>
        <begin position="40"/>
        <end position="63"/>
    </location>
</feature>
<evidence type="ECO:0000256" key="2">
    <source>
        <dbReference type="ARBA" id="ARBA00022475"/>
    </source>
</evidence>
<feature type="transmembrane region" description="Helical" evidence="6">
    <location>
        <begin position="251"/>
        <end position="271"/>
    </location>
</feature>
<dbReference type="RefSeq" id="WP_377556856.1">
    <property type="nucleotide sequence ID" value="NZ_JBHUHQ010000021.1"/>
</dbReference>